<comment type="caution">
    <text evidence="1">The sequence shown here is derived from an EMBL/GenBank/DDBJ whole genome shotgun (WGS) entry which is preliminary data.</text>
</comment>
<evidence type="ECO:0000313" key="1">
    <source>
        <dbReference type="EMBL" id="RHN53684.1"/>
    </source>
</evidence>
<dbReference type="EMBL" id="PSQE01000005">
    <property type="protein sequence ID" value="RHN53684.1"/>
    <property type="molecule type" value="Genomic_DNA"/>
</dbReference>
<gene>
    <name evidence="1" type="ORF">MtrunA17_Chr5g0398511</name>
</gene>
<dbReference type="AlphaFoldDB" id="A0A396HP80"/>
<organism evidence="1">
    <name type="scientific">Medicago truncatula</name>
    <name type="common">Barrel medic</name>
    <name type="synonym">Medicago tribuloides</name>
    <dbReference type="NCBI Taxonomy" id="3880"/>
    <lineage>
        <taxon>Eukaryota</taxon>
        <taxon>Viridiplantae</taxon>
        <taxon>Streptophyta</taxon>
        <taxon>Embryophyta</taxon>
        <taxon>Tracheophyta</taxon>
        <taxon>Spermatophyta</taxon>
        <taxon>Magnoliopsida</taxon>
        <taxon>eudicotyledons</taxon>
        <taxon>Gunneridae</taxon>
        <taxon>Pentapetalae</taxon>
        <taxon>rosids</taxon>
        <taxon>fabids</taxon>
        <taxon>Fabales</taxon>
        <taxon>Fabaceae</taxon>
        <taxon>Papilionoideae</taxon>
        <taxon>50 kb inversion clade</taxon>
        <taxon>NPAAA clade</taxon>
        <taxon>Hologalegina</taxon>
        <taxon>IRL clade</taxon>
        <taxon>Trifolieae</taxon>
        <taxon>Medicago</taxon>
    </lineage>
</organism>
<accession>A0A396HP80</accession>
<proteinExistence type="predicted"/>
<reference evidence="1" key="1">
    <citation type="journal article" date="2018" name="Nat. Plants">
        <title>Whole-genome landscape of Medicago truncatula symbiotic genes.</title>
        <authorList>
            <person name="Pecrix Y."/>
            <person name="Gamas P."/>
            <person name="Carrere S."/>
        </authorList>
    </citation>
    <scope>NUCLEOTIDE SEQUENCE</scope>
    <source>
        <tissue evidence="1">Leaves</tissue>
    </source>
</reference>
<protein>
    <submittedName>
        <fullName evidence="1">Uncharacterized protein</fullName>
    </submittedName>
</protein>
<sequence>MARMKHQLKFCAKDEQKERLVCSTKVWQEVCQQEKVSPKSDVLGP</sequence>
<dbReference type="Proteomes" id="UP000265566">
    <property type="component" value="Chromosome 5"/>
</dbReference>
<dbReference type="Gramene" id="rna28617">
    <property type="protein sequence ID" value="RHN53684.1"/>
    <property type="gene ID" value="gene28617"/>
</dbReference>
<name>A0A396HP80_MEDTR</name>